<proteinExistence type="inferred from homology"/>
<accession>A0A0Q9ZA06</accession>
<keyword evidence="5" id="KW-1185">Reference proteome</keyword>
<keyword evidence="1" id="KW-0328">Glycosyltransferase</keyword>
<evidence type="ECO:0000256" key="2">
    <source>
        <dbReference type="ARBA" id="ARBA00022679"/>
    </source>
</evidence>
<comment type="similarity">
    <text evidence="3">Belongs to the glycosyl hydrolase 130 family.</text>
</comment>
<dbReference type="RefSeq" id="WP_037314462.1">
    <property type="nucleotide sequence ID" value="NZ_BMWR01000010.1"/>
</dbReference>
<evidence type="ECO:0000256" key="1">
    <source>
        <dbReference type="ARBA" id="ARBA00022676"/>
    </source>
</evidence>
<dbReference type="Pfam" id="PF04041">
    <property type="entry name" value="Glyco_hydro_130"/>
    <property type="match status" value="1"/>
</dbReference>
<organism evidence="4 5">
    <name type="scientific">Salegentibacter mishustinae</name>
    <dbReference type="NCBI Taxonomy" id="270918"/>
    <lineage>
        <taxon>Bacteria</taxon>
        <taxon>Pseudomonadati</taxon>
        <taxon>Bacteroidota</taxon>
        <taxon>Flavobacteriia</taxon>
        <taxon>Flavobacteriales</taxon>
        <taxon>Flavobacteriaceae</taxon>
        <taxon>Salegentibacter</taxon>
    </lineage>
</organism>
<dbReference type="SUPFAM" id="SSF75005">
    <property type="entry name" value="Arabinanase/levansucrase/invertase"/>
    <property type="match status" value="1"/>
</dbReference>
<evidence type="ECO:0000256" key="3">
    <source>
        <dbReference type="ARBA" id="ARBA00024356"/>
    </source>
</evidence>
<dbReference type="GO" id="GO:0016757">
    <property type="term" value="F:glycosyltransferase activity"/>
    <property type="evidence" value="ECO:0007669"/>
    <property type="project" value="UniProtKB-KW"/>
</dbReference>
<dbReference type="InterPro" id="IPR007184">
    <property type="entry name" value="Mannoside_phosphorylase"/>
</dbReference>
<keyword evidence="2" id="KW-0808">Transferase</keyword>
<dbReference type="Gene3D" id="2.115.10.20">
    <property type="entry name" value="Glycosyl hydrolase domain, family 43"/>
    <property type="match status" value="1"/>
</dbReference>
<dbReference type="OrthoDB" id="9775877at2"/>
<comment type="caution">
    <text evidence="4">The sequence shown here is derived from an EMBL/GenBank/DDBJ whole genome shotgun (WGS) entry which is preliminary data.</text>
</comment>
<dbReference type="EMBL" id="LKTP01000004">
    <property type="protein sequence ID" value="KRG29808.1"/>
    <property type="molecule type" value="Genomic_DNA"/>
</dbReference>
<dbReference type="CDD" id="cd18614">
    <property type="entry name" value="GH130"/>
    <property type="match status" value="1"/>
</dbReference>
<dbReference type="AlphaFoldDB" id="A0A0Q9ZA06"/>
<evidence type="ECO:0000313" key="5">
    <source>
        <dbReference type="Proteomes" id="UP000051643"/>
    </source>
</evidence>
<dbReference type="PANTHER" id="PTHR34106">
    <property type="entry name" value="GLYCOSIDASE"/>
    <property type="match status" value="1"/>
</dbReference>
<gene>
    <name evidence="4" type="ORF">APR42_15340</name>
</gene>
<name>A0A0Q9ZA06_9FLAO</name>
<dbReference type="STRING" id="270918.APR42_15340"/>
<dbReference type="PIRSF" id="PIRSF016202">
    <property type="entry name" value="PH1107"/>
    <property type="match status" value="1"/>
</dbReference>
<protein>
    <submittedName>
        <fullName evidence="4">Pesticidal protein Cry7Aa</fullName>
    </submittedName>
</protein>
<dbReference type="Proteomes" id="UP000051643">
    <property type="component" value="Unassembled WGS sequence"/>
</dbReference>
<evidence type="ECO:0000313" key="4">
    <source>
        <dbReference type="EMBL" id="KRG29808.1"/>
    </source>
</evidence>
<sequence length="360" mass="41590">MEHTIQINTEVPIEKLGILLSPTKLEFENNGVLNPGIFQEGEEVHIFYRAVEDGNYSTIGYAKTNEHLDLIERKSSPLITRDFDYEKHGVEDARIVKIEDTYYLTYTAYDGFNAMGALATSKDMRHFDKKGIITPKLNYKEYKYHLECCSQEKLNPKYYHYYNLFASIGLADEKHRFLRDKDIVLFPKKINGKFVMLHRIWPGIQIVQFEKWEDLTKEFWINHIRNLTDHILMDPFFDFEVNYLGAGGAPIETEDGWLIIYHGVCETNIGKTYHAAAALLDIEDPTKVIGRLPYPLFSPSEKWELEGVVNHVVFPTGTSLFDDDLYIYYGAADKHIAVAKLSLKQLLGELKKHPSQKNTP</sequence>
<dbReference type="InterPro" id="IPR023296">
    <property type="entry name" value="Glyco_hydro_beta-prop_sf"/>
</dbReference>
<dbReference type="PANTHER" id="PTHR34106:SF5">
    <property type="entry name" value="GLYCOSIDASE"/>
    <property type="match status" value="1"/>
</dbReference>
<reference evidence="4" key="1">
    <citation type="submission" date="2015-10" db="EMBL/GenBank/DDBJ databases">
        <title>Draft genome sequence of Salegentibacter mishustinae KCTC 12263.</title>
        <authorList>
            <person name="Lin W."/>
            <person name="Zheng Q."/>
        </authorList>
    </citation>
    <scope>NUCLEOTIDE SEQUENCE [LARGE SCALE GENOMIC DNA]</scope>
    <source>
        <strain evidence="4">KCTC 12263</strain>
    </source>
</reference>